<organism evidence="3 4">
    <name type="scientific">Pseudorhodoferax aquiterrae</name>
    <dbReference type="NCBI Taxonomy" id="747304"/>
    <lineage>
        <taxon>Bacteria</taxon>
        <taxon>Pseudomonadati</taxon>
        <taxon>Pseudomonadota</taxon>
        <taxon>Betaproteobacteria</taxon>
        <taxon>Burkholderiales</taxon>
        <taxon>Comamonadaceae</taxon>
    </lineage>
</organism>
<accession>A0ABQ3GB36</accession>
<dbReference type="EMBL" id="BMYK01000031">
    <property type="protein sequence ID" value="GHD00300.1"/>
    <property type="molecule type" value="Genomic_DNA"/>
</dbReference>
<comment type="caution">
    <text evidence="3">The sequence shown here is derived from an EMBL/GenBank/DDBJ whole genome shotgun (WGS) entry which is preliminary data.</text>
</comment>
<evidence type="ECO:0000259" key="2">
    <source>
        <dbReference type="Pfam" id="PF22751"/>
    </source>
</evidence>
<dbReference type="Proteomes" id="UP000626210">
    <property type="component" value="Unassembled WGS sequence"/>
</dbReference>
<name>A0ABQ3GB36_9BURK</name>
<gene>
    <name evidence="3" type="ORF">GCM10007320_57660</name>
</gene>
<evidence type="ECO:0000313" key="3">
    <source>
        <dbReference type="EMBL" id="GHD00300.1"/>
    </source>
</evidence>
<proteinExistence type="predicted"/>
<dbReference type="InterPro" id="IPR054495">
    <property type="entry name" value="DUF488-N3a"/>
</dbReference>
<feature type="domain" description="DUF488" evidence="2">
    <location>
        <begin position="31"/>
        <end position="155"/>
    </location>
</feature>
<protein>
    <recommendedName>
        <fullName evidence="2">DUF488 domain-containing protein</fullName>
    </recommendedName>
</protein>
<reference evidence="4" key="1">
    <citation type="journal article" date="2019" name="Int. J. Syst. Evol. Microbiol.">
        <title>The Global Catalogue of Microorganisms (GCM) 10K type strain sequencing project: providing services to taxonomists for standard genome sequencing and annotation.</title>
        <authorList>
            <consortium name="The Broad Institute Genomics Platform"/>
            <consortium name="The Broad Institute Genome Sequencing Center for Infectious Disease"/>
            <person name="Wu L."/>
            <person name="Ma J."/>
        </authorList>
    </citation>
    <scope>NUCLEOTIDE SEQUENCE [LARGE SCALE GENOMIC DNA]</scope>
    <source>
        <strain evidence="4">KCTC 23314</strain>
    </source>
</reference>
<feature type="region of interest" description="Disordered" evidence="1">
    <location>
        <begin position="1"/>
        <end position="22"/>
    </location>
</feature>
<evidence type="ECO:0000313" key="4">
    <source>
        <dbReference type="Proteomes" id="UP000626210"/>
    </source>
</evidence>
<sequence length="159" mass="17524">MRYQTALRSEGRHSNLGTGPFLPQETNNMSIRIVRLGSPRAADEGLRIGTVRRPPRGVPKAEFATQNWYDCWYPNLAPSAETMALGQAAQASGDAKAWAGFRKQYLREMNTPEASRNLDLLAALSHGANLSVGCYCEHEERCHRSLLRELLAARGAAIA</sequence>
<dbReference type="Pfam" id="PF22751">
    <property type="entry name" value="DUF488-N3a"/>
    <property type="match status" value="1"/>
</dbReference>
<keyword evidence="4" id="KW-1185">Reference proteome</keyword>
<evidence type="ECO:0000256" key="1">
    <source>
        <dbReference type="SAM" id="MobiDB-lite"/>
    </source>
</evidence>